<protein>
    <submittedName>
        <fullName evidence="1">HTH-type transcriptional activator RhaR</fullName>
    </submittedName>
</protein>
<name>A0AC61YBB1_9FLAO</name>
<gene>
    <name evidence="1" type="primary">rhaR_5</name>
    <name evidence="1" type="ORF">FVB9532_03025</name>
</gene>
<keyword evidence="2" id="KW-1185">Reference proteome</keyword>
<evidence type="ECO:0000313" key="1">
    <source>
        <dbReference type="EMBL" id="VVV01731.1"/>
    </source>
</evidence>
<reference evidence="1" key="1">
    <citation type="submission" date="2019-09" db="EMBL/GenBank/DDBJ databases">
        <authorList>
            <person name="Rodrigo-Torres L."/>
            <person name="Arahal R. D."/>
            <person name="Lucena T."/>
        </authorList>
    </citation>
    <scope>NUCLEOTIDE SEQUENCE</scope>
    <source>
        <strain evidence="1">ISS653</strain>
    </source>
</reference>
<sequence length="203" mass="24168">MLCLVGWRNYSQVFTINMKKEFYIKNMVCDRCKMVVQQIAESFHAKTEEIQLGRVMLNIDQNFDVIQFKKALQKDGFELMQHPEVQLTEEVKIELIHFIEKSHSAENISTYLSHKLHKDYSLLSKTFKKTEGQTIEKFFIKLKIEKVKELIQMNKFSFSEIAYQLNYNTIHHLSNQFKNLTGMTMSEYKNSQDWNRIPLDKII</sequence>
<dbReference type="EMBL" id="CABVMM010000012">
    <property type="protein sequence ID" value="VVV01731.1"/>
    <property type="molecule type" value="Genomic_DNA"/>
</dbReference>
<dbReference type="Proteomes" id="UP000356253">
    <property type="component" value="Unassembled WGS sequence"/>
</dbReference>
<proteinExistence type="predicted"/>
<evidence type="ECO:0000313" key="2">
    <source>
        <dbReference type="Proteomes" id="UP000356253"/>
    </source>
</evidence>
<organism evidence="1 2">
    <name type="scientific">Mesonia oceanica</name>
    <dbReference type="NCBI Taxonomy" id="2687242"/>
    <lineage>
        <taxon>Bacteria</taxon>
        <taxon>Pseudomonadati</taxon>
        <taxon>Bacteroidota</taxon>
        <taxon>Flavobacteriia</taxon>
        <taxon>Flavobacteriales</taxon>
        <taxon>Flavobacteriaceae</taxon>
        <taxon>Mesonia</taxon>
    </lineage>
</organism>
<comment type="caution">
    <text evidence="1">The sequence shown here is derived from an EMBL/GenBank/DDBJ whole genome shotgun (WGS) entry which is preliminary data.</text>
</comment>
<accession>A0AC61YBB1</accession>